<evidence type="ECO:0000313" key="3">
    <source>
        <dbReference type="EMBL" id="CDI97235.1"/>
    </source>
</evidence>
<keyword evidence="4" id="KW-1185">Reference proteome</keyword>
<dbReference type="PANTHER" id="PTHR21517">
    <property type="entry name" value="APICAL JUNCTION COMPONENT 1 HOMOLOG"/>
    <property type="match status" value="1"/>
</dbReference>
<feature type="compositionally biased region" description="Basic and acidic residues" evidence="1">
    <location>
        <begin position="602"/>
        <end position="612"/>
    </location>
</feature>
<feature type="region of interest" description="Disordered" evidence="1">
    <location>
        <begin position="1178"/>
        <end position="1205"/>
    </location>
</feature>
<sequence>MAERVLSPEEVWLQDSEARLESMEILLKSVRRDIDALSEKLPSPRPGTRRTFQQEGPVVHESGGKDYVLRIDKRPRCYQNLGLGSHTTMEPFDDEEDTERPTSKTRLQKSWRSPADFRPVDSPPDSPTFGESSNIISLNDIILNSDDALPSSQEAEPSRVIPLLGSLHSLPTIEENSQEDNTDTSSISTAEDLKSADYSASAVCGMASSDTIIGPMREPLSNKTRSKCSLDEVMNLSQEQIKSAQSPLDRSRSQSPFITNPDFLRYSRTSLRSRDSTVSETDSFVTVSSQFFPSGEEAYVTACSDTESLGDSPDEGRVPSRERMRKKMLVLQQNPPSECQNQSEDVLEFTLVEANMCKTPVPEKESPFPRKTGESAEQPDASVKKPIKRRTLRKRRPDDSTSGDGEGDTSSSPTCDEGVYNAVATRLIGATTTYKHEELPITILPGRFSCIEEVNRFSNGIDSPDGEEDIVVHYGNEEREDEMKYVHGEPGHKTQQPNIPEVVLTHLGNVLPTSGKNKTIGFDEKSFDYVDDFKPCKHGVYHPTNDGHTLPNLADDNTDPEIFASTSFNVTHTDSYPSNKGRQSITVPSFVPRVDIFQRGIDSRSRQARRDYFSSSRSSNTFFMGDTEGRSSHPTSSPNDQPDLPQRSTQRSKSVSGQVESTSTGTNPQACIERAGMKETQDNILNGRMYSRSCSRYRSTDIDVALANTAISRENLAGTSFNDDSQKRKMASSLFDLSARRQFSMSNNLQFLSGKSTNSLLETDIDTGEQKNQQIILETDVDTLNTYRLVGGFASANQGPIQSTNDKTYSLFNLTYLNSTGQSRRPLADDNKHQSRADAHKRAQSLSGITKSIDNQRFELKPGASSLVARLRARARSNHELRVAESLTRIHVPEWLDKADLSRPLSPLRTSPSPPPLEKSSRASLPSTTVVQSAFTTGVEARFLKGKTVETVAKPVWSLIPPLKTEIHRPLRPSQILRERNASSGPKLVPIKSLLRGSMKSQITERADDSSIDRGDVLRAGGSVASSRPVHLTPEDFFTRDEKIWGNKLNPHILLPMVCTTGTSAELIQAPKAPFFSASSSLSSKSLQKTHCRNGDSVRINGEARLSDPNDSGGSVKVADLDSVVENQFYQSMEIGKIQKSLSRSSDEEIYEEVKRSTKLIPPLSVPRTSPSPSIISTPAAISNPQSPTWHDADSDGETETAATDGLDNISDLTCLTDLLDKYSARHFTLLQNRPSALENILSQFGWWSNAPNTGLRQQSRESGDYVALAASYFNPDEDSHRTEFFALLTSPAGQGPMILTEYGFDQKRIGLDRNPKDGMLYLHCNNPSCPRMGPARIDRVRSWRTCTNCFTAYCSPKCREQALPIHNMVCNFGRVRLVCGRILHHLAPSQQASLTALAKAGATRLGRGGILITFASVQDAEFFLTRSTDLPLRQPQQQPEVVSAGRPSPSGLITPPIYLTVEELNKLDSKLATPCKLYKPSASYVLIVIICAYDLEMMKNGRAVHLYKQCIILPFPVTAAKVATPTPQIKSPRPKVTTISWTRPKTTKEEREAYSKQLQRTLRERGVSLRNSEPEVYKRLSKFVETGETFEPVEFDFNDYYSNQVITCKIAPMEDVVIHQKKDSDAIVTHETQHLKVYMKKKSYKISRPRIGETEL</sequence>
<feature type="compositionally biased region" description="Polar residues" evidence="1">
    <location>
        <begin position="632"/>
        <end position="669"/>
    </location>
</feature>
<feature type="compositionally biased region" description="Polar residues" evidence="1">
    <location>
        <begin position="613"/>
        <end position="622"/>
    </location>
</feature>
<feature type="region of interest" description="Disordered" evidence="1">
    <location>
        <begin position="360"/>
        <end position="417"/>
    </location>
</feature>
<feature type="compositionally biased region" description="Basic residues" evidence="1">
    <location>
        <begin position="385"/>
        <end position="395"/>
    </location>
</feature>
<evidence type="ECO:0000256" key="1">
    <source>
        <dbReference type="SAM" id="MobiDB-lite"/>
    </source>
</evidence>
<feature type="region of interest" description="Disordered" evidence="1">
    <location>
        <begin position="602"/>
        <end position="677"/>
    </location>
</feature>
<dbReference type="EMBL" id="LN902844">
    <property type="protein sequence ID" value="CDI97235.1"/>
    <property type="molecule type" value="Genomic_DNA"/>
</dbReference>
<feature type="region of interest" description="Disordered" evidence="1">
    <location>
        <begin position="79"/>
        <end position="133"/>
    </location>
</feature>
<dbReference type="STRING" id="6211.A0A087VY42"/>
<dbReference type="Proteomes" id="UP000017246">
    <property type="component" value="Unassembled WGS sequence"/>
</dbReference>
<feature type="region of interest" description="Disordered" evidence="1">
    <location>
        <begin position="822"/>
        <end position="848"/>
    </location>
</feature>
<feature type="region of interest" description="Disordered" evidence="1">
    <location>
        <begin position="39"/>
        <end position="63"/>
    </location>
</feature>
<feature type="compositionally biased region" description="Polar residues" evidence="1">
    <location>
        <begin position="240"/>
        <end position="258"/>
    </location>
</feature>
<dbReference type="Pfam" id="PF26649">
    <property type="entry name" value="Ajm-1"/>
    <property type="match status" value="1"/>
</dbReference>
<gene>
    <name evidence="3" type="ORF">EmuJ_000100100</name>
</gene>
<feature type="region of interest" description="Disordered" evidence="1">
    <location>
        <begin position="240"/>
        <end position="260"/>
    </location>
</feature>
<feature type="compositionally biased region" description="Low complexity" evidence="1">
    <location>
        <begin position="902"/>
        <end position="911"/>
    </location>
</feature>
<dbReference type="CDD" id="cd20335">
    <property type="entry name" value="BRcat_RBR"/>
    <property type="match status" value="1"/>
</dbReference>
<feature type="compositionally biased region" description="Low complexity" evidence="1">
    <location>
        <begin position="400"/>
        <end position="414"/>
    </location>
</feature>
<dbReference type="eggNOG" id="ENOG502QQYV">
    <property type="taxonomic scope" value="Eukaryota"/>
</dbReference>
<feature type="compositionally biased region" description="Basic and acidic residues" evidence="1">
    <location>
        <begin position="826"/>
        <end position="841"/>
    </location>
</feature>
<evidence type="ECO:0000313" key="4">
    <source>
        <dbReference type="Proteomes" id="UP000017246"/>
    </source>
</evidence>
<reference evidence="3" key="1">
    <citation type="journal article" date="2013" name="Nature">
        <title>The genomes of four tapeworm species reveal adaptations to parasitism.</title>
        <authorList>
            <person name="Tsai I.J."/>
            <person name="Zarowiecki M."/>
            <person name="Holroyd N."/>
            <person name="Garciarrubio A."/>
            <person name="Sanchez-Flores A."/>
            <person name="Brooks K.L."/>
            <person name="Tracey A."/>
            <person name="Bobes R.J."/>
            <person name="Fragoso G."/>
            <person name="Sciutto E."/>
            <person name="Aslett M."/>
            <person name="Beasley H."/>
            <person name="Bennett H.M."/>
            <person name="Cai J."/>
            <person name="Camicia F."/>
            <person name="Clark R."/>
            <person name="Cucher M."/>
            <person name="De Silva N."/>
            <person name="Day T.A."/>
            <person name="Deplazes P."/>
            <person name="Estrada K."/>
            <person name="Fernandez C."/>
            <person name="Holland P.W."/>
            <person name="Hou J."/>
            <person name="Hu S."/>
            <person name="Huckvale T."/>
            <person name="Hung S.S."/>
            <person name="Kamenetzky L."/>
            <person name="Keane J.A."/>
            <person name="Kiss F."/>
            <person name="Koziol U."/>
            <person name="Lambert O."/>
            <person name="Liu K."/>
            <person name="Luo X."/>
            <person name="Luo Y."/>
            <person name="Macchiaroli N."/>
            <person name="Nichol S."/>
            <person name="Paps J."/>
            <person name="Parkinson J."/>
            <person name="Pouchkina-Stantcheva N."/>
            <person name="Riddiford N."/>
            <person name="Rosenzvit M."/>
            <person name="Salinas G."/>
            <person name="Wasmuth J.D."/>
            <person name="Zamanian M."/>
            <person name="Zheng Y."/>
            <person name="Cai X."/>
            <person name="Soberon X."/>
            <person name="Olson P.D."/>
            <person name="Laclette J.P."/>
            <person name="Brehm K."/>
            <person name="Berriman M."/>
            <person name="Garciarrubio A."/>
            <person name="Bobes R.J."/>
            <person name="Fragoso G."/>
            <person name="Sanchez-Flores A."/>
            <person name="Estrada K."/>
            <person name="Cevallos M.A."/>
            <person name="Morett E."/>
            <person name="Gonzalez V."/>
            <person name="Portillo T."/>
            <person name="Ochoa-Leyva A."/>
            <person name="Jose M.V."/>
            <person name="Sciutto E."/>
            <person name="Landa A."/>
            <person name="Jimenez L."/>
            <person name="Valdes V."/>
            <person name="Carrero J.C."/>
            <person name="Larralde C."/>
            <person name="Morales-Montor J."/>
            <person name="Limon-Lason J."/>
            <person name="Soberon X."/>
            <person name="Laclette J.P."/>
        </authorList>
    </citation>
    <scope>NUCLEOTIDE SEQUENCE [LARGE SCALE GENOMIC DNA]</scope>
</reference>
<dbReference type="GO" id="GO:0043296">
    <property type="term" value="C:apical junction complex"/>
    <property type="evidence" value="ECO:0007669"/>
    <property type="project" value="TreeGrafter"/>
</dbReference>
<dbReference type="OMA" id="PMILTEY"/>
<protein>
    <recommendedName>
        <fullName evidence="2">Apical junction molecule ajm1 alpha/beta domain-containing protein</fullName>
    </recommendedName>
</protein>
<accession>A0A087VY42</accession>
<feature type="compositionally biased region" description="Basic and acidic residues" evidence="1">
    <location>
        <begin position="361"/>
        <end position="374"/>
    </location>
</feature>
<name>A0A087VY42_ECHMU</name>
<dbReference type="OrthoDB" id="6431454at2759"/>
<feature type="domain" description="Apical junction molecule ajm1 alpha/beta" evidence="2">
    <location>
        <begin position="1373"/>
        <end position="1494"/>
    </location>
</feature>
<dbReference type="InterPro" id="IPR038825">
    <property type="entry name" value="Apical_junction"/>
</dbReference>
<evidence type="ECO:0000259" key="2">
    <source>
        <dbReference type="Pfam" id="PF26649"/>
    </source>
</evidence>
<dbReference type="GO" id="GO:0005886">
    <property type="term" value="C:plasma membrane"/>
    <property type="evidence" value="ECO:0007669"/>
    <property type="project" value="TreeGrafter"/>
</dbReference>
<feature type="region of interest" description="Disordered" evidence="1">
    <location>
        <begin position="902"/>
        <end position="925"/>
    </location>
</feature>
<reference evidence="3" key="2">
    <citation type="submission" date="2015-11" db="EMBL/GenBank/DDBJ databases">
        <authorList>
            <person name="Zhang Y."/>
            <person name="Guo Z."/>
        </authorList>
    </citation>
    <scope>NUCLEOTIDE SEQUENCE</scope>
</reference>
<dbReference type="GO" id="GO:0045216">
    <property type="term" value="P:cell-cell junction organization"/>
    <property type="evidence" value="ECO:0007669"/>
    <property type="project" value="InterPro"/>
</dbReference>
<dbReference type="InterPro" id="IPR058586">
    <property type="entry name" value="Ajm-1"/>
</dbReference>
<dbReference type="PANTHER" id="PTHR21517:SF3">
    <property type="entry name" value="APICAL JUNCTION COMPONENT 1 HOMOLOG"/>
    <property type="match status" value="1"/>
</dbReference>
<proteinExistence type="predicted"/>
<organism evidence="3 4">
    <name type="scientific">Echinococcus multilocularis</name>
    <name type="common">Fox tapeworm</name>
    <dbReference type="NCBI Taxonomy" id="6211"/>
    <lineage>
        <taxon>Eukaryota</taxon>
        <taxon>Metazoa</taxon>
        <taxon>Spiralia</taxon>
        <taxon>Lophotrochozoa</taxon>
        <taxon>Platyhelminthes</taxon>
        <taxon>Cestoda</taxon>
        <taxon>Eucestoda</taxon>
        <taxon>Cyclophyllidea</taxon>
        <taxon>Taeniidae</taxon>
        <taxon>Echinococcus</taxon>
    </lineage>
</organism>